<evidence type="ECO:0000313" key="1">
    <source>
        <dbReference type="EMBL" id="SUC32087.1"/>
    </source>
</evidence>
<sequence length="57" mass="6652">MLFHRLPAHRLHHFSDFLQTLSHAEHGISFTLPPPEVRGLTVLHRKDSIWFKLVGNI</sequence>
<dbReference type="AlphaFoldDB" id="A0A379FTW7"/>
<evidence type="ECO:0000313" key="2">
    <source>
        <dbReference type="Proteomes" id="UP000254208"/>
    </source>
</evidence>
<gene>
    <name evidence="1" type="ORF">NCTC11801_03061</name>
</gene>
<name>A0A379FTW7_PRORE</name>
<organism evidence="1 2">
    <name type="scientific">Providencia rettgeri</name>
    <dbReference type="NCBI Taxonomy" id="587"/>
    <lineage>
        <taxon>Bacteria</taxon>
        <taxon>Pseudomonadati</taxon>
        <taxon>Pseudomonadota</taxon>
        <taxon>Gammaproteobacteria</taxon>
        <taxon>Enterobacterales</taxon>
        <taxon>Morganellaceae</taxon>
        <taxon>Providencia</taxon>
    </lineage>
</organism>
<proteinExistence type="predicted"/>
<dbReference type="Proteomes" id="UP000254208">
    <property type="component" value="Unassembled WGS sequence"/>
</dbReference>
<protein>
    <submittedName>
        <fullName evidence="1">Uncharacterized protein</fullName>
    </submittedName>
</protein>
<accession>A0A379FTW7</accession>
<reference evidence="1 2" key="1">
    <citation type="submission" date="2018-06" db="EMBL/GenBank/DDBJ databases">
        <authorList>
            <consortium name="Pathogen Informatics"/>
            <person name="Doyle S."/>
        </authorList>
    </citation>
    <scope>NUCLEOTIDE SEQUENCE [LARGE SCALE GENOMIC DNA]</scope>
    <source>
        <strain evidence="1 2">NCTC11801</strain>
    </source>
</reference>
<dbReference type="EMBL" id="UGTZ01000001">
    <property type="protein sequence ID" value="SUC32087.1"/>
    <property type="molecule type" value="Genomic_DNA"/>
</dbReference>